<sequence length="624" mass="69170">MARRNILITGIFCLLLIASFFGTNIYNNTTSATTPPKSIPYEKPSALNKFDDQYDVIVIGGEPEGVAAAVSAARNGAKTLLVESREELGGLFTFGMMNFLDIPQGADGRSVSHGLFEEWHKLVGKGNTFYIETAKAAFQKLVNDEQLLSLTTNTNVVESIMIGNQVVGVKLQNENGNFEVKGKAFIDATQDADFAVMSKVPYFIGGTDIGMEDKKMAVTLMLHLKNVNWDKVKETALTKKFGEAEVTDQVAWGFSQLHYDYKPVEQNTRLRGLNLAKIGNEYTINALQIFGIDGLDESSKQAAIEKGKKETMNILQFLQKEFPGFEQVEVASYPPELYVRETRHIWSEYQLPMADVWTNRDHWDNIGYGAYPVDVQAQTPQDYGFVLADPKQYAIPFRSLVPMEIDGILVVGRAAGFSSLAAGSARIVPTGMVTGQAAGAAAALAVLENKSFREMSKDTKMIETLRTNLNEQGAFVEHISTDYPYMGEWFDGSIQQLLNYGLVSAGYSNDLKVENEATVHSFIKLLKETIERTAPKENVELRNKITTIFNSEMAKENRPLQLVDVTQTLSALINETGKTPSWQGLIDQGIIGGNVAENIPGENHSLKFKEMYAICAEMIRYVKE</sequence>
<keyword evidence="2" id="KW-0479">Metal-binding</keyword>
<comment type="caution">
    <text evidence="6">The sequence shown here is derived from an EMBL/GenBank/DDBJ whole genome shotgun (WGS) entry which is preliminary data.</text>
</comment>
<dbReference type="PANTHER" id="PTHR43498">
    <property type="entry name" value="FERREDOXIN:COB-COM HETERODISULFIDE REDUCTASE SUBUNIT A"/>
    <property type="match status" value="1"/>
</dbReference>
<gene>
    <name evidence="6" type="ORF">QYB95_01355</name>
</gene>
<dbReference type="Gene3D" id="3.50.50.60">
    <property type="entry name" value="FAD/NAD(P)-binding domain"/>
    <property type="match status" value="1"/>
</dbReference>
<reference evidence="6" key="1">
    <citation type="submission" date="2023-07" db="EMBL/GenBank/DDBJ databases">
        <title>Ureibacillus sp. isolated from freshwater well.</title>
        <authorList>
            <person name="Kirdat K."/>
            <person name="Bhatt A."/>
            <person name="Teware R."/>
            <person name="Bhavsar Y."/>
            <person name="Yadav A."/>
        </authorList>
    </citation>
    <scope>NUCLEOTIDE SEQUENCE</scope>
    <source>
        <strain evidence="6">BA0131</strain>
    </source>
</reference>
<accession>A0ABT8GL89</accession>
<evidence type="ECO:0000256" key="5">
    <source>
        <dbReference type="ARBA" id="ARBA00023014"/>
    </source>
</evidence>
<dbReference type="PANTHER" id="PTHR43498:SF1">
    <property type="entry name" value="COB--COM HETERODISULFIDE REDUCTASE IRON-SULFUR SUBUNIT A"/>
    <property type="match status" value="1"/>
</dbReference>
<dbReference type="SUPFAM" id="SSF51905">
    <property type="entry name" value="FAD/NAD(P)-binding domain"/>
    <property type="match status" value="1"/>
</dbReference>
<keyword evidence="5" id="KW-0411">Iron-sulfur</keyword>
<dbReference type="PRINTS" id="PR00411">
    <property type="entry name" value="PNDRDTASEI"/>
</dbReference>
<keyword evidence="1" id="KW-0004">4Fe-4S</keyword>
<evidence type="ECO:0000313" key="6">
    <source>
        <dbReference type="EMBL" id="MDN4492173.1"/>
    </source>
</evidence>
<protein>
    <submittedName>
        <fullName evidence="6">FAD-dependent oxidoreductase</fullName>
    </submittedName>
</protein>
<evidence type="ECO:0000313" key="7">
    <source>
        <dbReference type="Proteomes" id="UP001172743"/>
    </source>
</evidence>
<proteinExistence type="predicted"/>
<evidence type="ECO:0000256" key="2">
    <source>
        <dbReference type="ARBA" id="ARBA00022723"/>
    </source>
</evidence>
<dbReference type="InterPro" id="IPR036188">
    <property type="entry name" value="FAD/NAD-bd_sf"/>
</dbReference>
<keyword evidence="3" id="KW-0560">Oxidoreductase</keyword>
<evidence type="ECO:0000256" key="3">
    <source>
        <dbReference type="ARBA" id="ARBA00023002"/>
    </source>
</evidence>
<keyword evidence="4" id="KW-0408">Iron</keyword>
<dbReference type="EMBL" id="JAUHTQ010000001">
    <property type="protein sequence ID" value="MDN4492173.1"/>
    <property type="molecule type" value="Genomic_DNA"/>
</dbReference>
<evidence type="ECO:0000256" key="4">
    <source>
        <dbReference type="ARBA" id="ARBA00023004"/>
    </source>
</evidence>
<evidence type="ECO:0000256" key="1">
    <source>
        <dbReference type="ARBA" id="ARBA00022485"/>
    </source>
</evidence>
<dbReference type="Proteomes" id="UP001172743">
    <property type="component" value="Unassembled WGS sequence"/>
</dbReference>
<dbReference type="InterPro" id="IPR039650">
    <property type="entry name" value="HdrA-like"/>
</dbReference>
<name>A0ABT8GL89_9BACL</name>
<organism evidence="6 7">
    <name type="scientific">Ureibacillus aquaedulcis</name>
    <dbReference type="NCBI Taxonomy" id="3058421"/>
    <lineage>
        <taxon>Bacteria</taxon>
        <taxon>Bacillati</taxon>
        <taxon>Bacillota</taxon>
        <taxon>Bacilli</taxon>
        <taxon>Bacillales</taxon>
        <taxon>Caryophanaceae</taxon>
        <taxon>Ureibacillus</taxon>
    </lineage>
</organism>
<dbReference type="RefSeq" id="WP_301136278.1">
    <property type="nucleotide sequence ID" value="NZ_JAUHTQ010000001.1"/>
</dbReference>
<keyword evidence="7" id="KW-1185">Reference proteome</keyword>
<dbReference type="Pfam" id="PF12831">
    <property type="entry name" value="FAD_oxidored"/>
    <property type="match status" value="1"/>
</dbReference>